<comment type="similarity">
    <text evidence="1">Belongs to the pseudomonas-type ThrB family.</text>
</comment>
<reference evidence="3 4" key="1">
    <citation type="submission" date="2022-10" db="EMBL/GenBank/DDBJ databases">
        <title>The complete genomes of actinobacterial strains from the NBC collection.</title>
        <authorList>
            <person name="Joergensen T.S."/>
            <person name="Alvarez Arevalo M."/>
            <person name="Sterndorff E.B."/>
            <person name="Faurdal D."/>
            <person name="Vuksanovic O."/>
            <person name="Mourched A.-S."/>
            <person name="Charusanti P."/>
            <person name="Shaw S."/>
            <person name="Blin K."/>
            <person name="Weber T."/>
        </authorList>
    </citation>
    <scope>NUCLEOTIDE SEQUENCE [LARGE SCALE GENOMIC DNA]</scope>
    <source>
        <strain evidence="3 4">NBC 01753</strain>
    </source>
</reference>
<dbReference type="InterPro" id="IPR050249">
    <property type="entry name" value="Pseudomonas-type_ThrB"/>
</dbReference>
<dbReference type="Pfam" id="PF01636">
    <property type="entry name" value="APH"/>
    <property type="match status" value="1"/>
</dbReference>
<accession>A0ABZ1GW57</accession>
<dbReference type="RefSeq" id="WP_326755870.1">
    <property type="nucleotide sequence ID" value="NZ_CP109134.1"/>
</dbReference>
<dbReference type="GeneID" id="91547580"/>
<dbReference type="EMBL" id="CP109134">
    <property type="protein sequence ID" value="WSD10145.1"/>
    <property type="molecule type" value="Genomic_DNA"/>
</dbReference>
<dbReference type="SUPFAM" id="SSF56112">
    <property type="entry name" value="Protein kinase-like (PK-like)"/>
    <property type="match status" value="1"/>
</dbReference>
<dbReference type="InterPro" id="IPR011009">
    <property type="entry name" value="Kinase-like_dom_sf"/>
</dbReference>
<evidence type="ECO:0000313" key="4">
    <source>
        <dbReference type="Proteomes" id="UP001335325"/>
    </source>
</evidence>
<dbReference type="PANTHER" id="PTHR21064">
    <property type="entry name" value="AMINOGLYCOSIDE PHOSPHOTRANSFERASE DOMAIN-CONTAINING PROTEIN-RELATED"/>
    <property type="match status" value="1"/>
</dbReference>
<keyword evidence="4" id="KW-1185">Reference proteome</keyword>
<name>A0ABZ1GW57_9ACTN</name>
<organism evidence="3 4">
    <name type="scientific">Streptomyces hirsutus</name>
    <dbReference type="NCBI Taxonomy" id="35620"/>
    <lineage>
        <taxon>Bacteria</taxon>
        <taxon>Bacillati</taxon>
        <taxon>Actinomycetota</taxon>
        <taxon>Actinomycetes</taxon>
        <taxon>Kitasatosporales</taxon>
        <taxon>Streptomycetaceae</taxon>
        <taxon>Streptomyces</taxon>
    </lineage>
</organism>
<protein>
    <submittedName>
        <fullName evidence="3">Phosphotransferase</fullName>
    </submittedName>
</protein>
<dbReference type="Gene3D" id="3.90.1200.10">
    <property type="match status" value="1"/>
</dbReference>
<dbReference type="Gene3D" id="3.30.200.20">
    <property type="entry name" value="Phosphorylase Kinase, domain 1"/>
    <property type="match status" value="1"/>
</dbReference>
<dbReference type="InterPro" id="IPR002575">
    <property type="entry name" value="Aminoglycoside_PTrfase"/>
</dbReference>
<gene>
    <name evidence="3" type="ORF">OIE73_33415</name>
</gene>
<sequence length="308" mass="33868">MAHYTTADQIGLAVVADRYRLTGVSVAPLSGGAANSSFRLASDQGEYVLTSLDNHDEASATTLARHTRALHRLGVPTSEVVPAADGSLIAPISDRLLMVKKWIEGTVQQPLPHTLLTEAGELLARIHILAPEAEGLDGVPVGSRRLSSEHLAEIPAFGDREFARWLTSRLDRVRAAEADNLRTPCLIHGDLFDDNIIVRDDGGLSVLDWETVSLDDPLLDLGMAAVGLAQDEAGLLATDRLHTLLDGYEKRRPFTATDRALLPLEIEHAALIIAFHRYYRHNVRFPNPERATYHRAMVRFTESVARRV</sequence>
<evidence type="ECO:0000259" key="2">
    <source>
        <dbReference type="Pfam" id="PF01636"/>
    </source>
</evidence>
<evidence type="ECO:0000256" key="1">
    <source>
        <dbReference type="ARBA" id="ARBA00038240"/>
    </source>
</evidence>
<dbReference type="Proteomes" id="UP001335325">
    <property type="component" value="Chromosome"/>
</dbReference>
<dbReference type="PANTHER" id="PTHR21064:SF6">
    <property type="entry name" value="AMINOGLYCOSIDE PHOSPHOTRANSFERASE DOMAIN-CONTAINING PROTEIN"/>
    <property type="match status" value="1"/>
</dbReference>
<feature type="domain" description="Aminoglycoside phosphotransferase" evidence="2">
    <location>
        <begin position="26"/>
        <end position="254"/>
    </location>
</feature>
<proteinExistence type="inferred from homology"/>
<evidence type="ECO:0000313" key="3">
    <source>
        <dbReference type="EMBL" id="WSD10145.1"/>
    </source>
</evidence>